<name>A0A385SUE4_9BACT</name>
<dbReference type="OrthoDB" id="2593273at2"/>
<dbReference type="InterPro" id="IPR007581">
    <property type="entry name" value="Endonuclease-V"/>
</dbReference>
<sequence>MKLAIDVHYRDDHAKAVGLLFQDWADDVPLDIKSVTVNAVSPYEPGSFYKRELPCILALLALFDTTTIDTLIVDGYVYLDDDGKPGLGAHLHEALGQKIAVVGVAKTSFHGNSRHVVTVTRQSKNPLFVSAVGTRVEVASENVRRMHGPYRMPTLLKMLDQETRKD</sequence>
<dbReference type="GO" id="GO:0004519">
    <property type="term" value="F:endonuclease activity"/>
    <property type="evidence" value="ECO:0007669"/>
    <property type="project" value="UniProtKB-KW"/>
</dbReference>
<dbReference type="KEGG" id="chk:D4L85_09480"/>
<accession>A0A385SUE4</accession>
<keyword evidence="1" id="KW-0540">Nuclease</keyword>
<dbReference type="Proteomes" id="UP000266183">
    <property type="component" value="Chromosome"/>
</dbReference>
<reference evidence="2" key="1">
    <citation type="submission" date="2018-09" db="EMBL/GenBank/DDBJ databases">
        <title>Chryseolinea sp. KIS68-18 isolated from soil.</title>
        <authorList>
            <person name="Weon H.-Y."/>
            <person name="Kwon S.-W."/>
            <person name="Lee S.A."/>
        </authorList>
    </citation>
    <scope>NUCLEOTIDE SEQUENCE [LARGE SCALE GENOMIC DNA]</scope>
    <source>
        <strain evidence="2">KIS68-18</strain>
    </source>
</reference>
<keyword evidence="2" id="KW-1185">Reference proteome</keyword>
<protein>
    <submittedName>
        <fullName evidence="1">Endonuclease V</fullName>
    </submittedName>
</protein>
<dbReference type="GO" id="GO:0006281">
    <property type="term" value="P:DNA repair"/>
    <property type="evidence" value="ECO:0007669"/>
    <property type="project" value="InterPro"/>
</dbReference>
<keyword evidence="1" id="KW-0255">Endonuclease</keyword>
<proteinExistence type="predicted"/>
<dbReference type="EMBL" id="CP032382">
    <property type="protein sequence ID" value="AYB35473.1"/>
    <property type="molecule type" value="Genomic_DNA"/>
</dbReference>
<dbReference type="AlphaFoldDB" id="A0A385SUE4"/>
<dbReference type="Gene3D" id="3.30.2170.10">
    <property type="entry name" value="archaeoglobus fulgidus dsm 4304 superfamily"/>
    <property type="match status" value="1"/>
</dbReference>
<keyword evidence="1" id="KW-0378">Hydrolase</keyword>
<evidence type="ECO:0000313" key="1">
    <source>
        <dbReference type="EMBL" id="AYB35473.1"/>
    </source>
</evidence>
<dbReference type="Pfam" id="PF04493">
    <property type="entry name" value="Endonuclease_5"/>
    <property type="match status" value="1"/>
</dbReference>
<organism evidence="1 2">
    <name type="scientific">Chryseolinea soli</name>
    <dbReference type="NCBI Taxonomy" id="2321403"/>
    <lineage>
        <taxon>Bacteria</taxon>
        <taxon>Pseudomonadati</taxon>
        <taxon>Bacteroidota</taxon>
        <taxon>Cytophagia</taxon>
        <taxon>Cytophagales</taxon>
        <taxon>Fulvivirgaceae</taxon>
        <taxon>Chryseolinea</taxon>
    </lineage>
</organism>
<gene>
    <name evidence="1" type="ORF">D4L85_09480</name>
</gene>
<evidence type="ECO:0000313" key="2">
    <source>
        <dbReference type="Proteomes" id="UP000266183"/>
    </source>
</evidence>